<sequence length="50" mass="5476">MPRACPGNIPGRAAKRDRRLDRSAGLVFSHAGMVCARPWRAPPAARIMHP</sequence>
<name>A0A0W8G5P5_9ZZZZ</name>
<organism evidence="1">
    <name type="scientific">hydrocarbon metagenome</name>
    <dbReference type="NCBI Taxonomy" id="938273"/>
    <lineage>
        <taxon>unclassified sequences</taxon>
        <taxon>metagenomes</taxon>
        <taxon>ecological metagenomes</taxon>
    </lineage>
</organism>
<reference evidence="1" key="1">
    <citation type="journal article" date="2015" name="Proc. Natl. Acad. Sci. U.S.A.">
        <title>Networks of energetic and metabolic interactions define dynamics in microbial communities.</title>
        <authorList>
            <person name="Embree M."/>
            <person name="Liu J.K."/>
            <person name="Al-Bassam M.M."/>
            <person name="Zengler K."/>
        </authorList>
    </citation>
    <scope>NUCLEOTIDE SEQUENCE</scope>
</reference>
<accession>A0A0W8G5P5</accession>
<gene>
    <name evidence="1" type="ORF">ASZ90_001630</name>
</gene>
<evidence type="ECO:0000313" key="1">
    <source>
        <dbReference type="EMBL" id="KUG28484.1"/>
    </source>
</evidence>
<protein>
    <submittedName>
        <fullName evidence="1">Uncharacterized protein</fullName>
    </submittedName>
</protein>
<dbReference type="AlphaFoldDB" id="A0A0W8G5P5"/>
<proteinExistence type="predicted"/>
<comment type="caution">
    <text evidence="1">The sequence shown here is derived from an EMBL/GenBank/DDBJ whole genome shotgun (WGS) entry which is preliminary data.</text>
</comment>
<dbReference type="EMBL" id="LNQE01000215">
    <property type="protein sequence ID" value="KUG28484.1"/>
    <property type="molecule type" value="Genomic_DNA"/>
</dbReference>